<accession>A0AAV2GMD0</accession>
<keyword evidence="2" id="KW-1185">Reference proteome</keyword>
<name>A0AAV2GMD0_9ROSI</name>
<dbReference type="AlphaFoldDB" id="A0AAV2GMD0"/>
<dbReference type="EMBL" id="OZ034822">
    <property type="protein sequence ID" value="CAL1410530.1"/>
    <property type="molecule type" value="Genomic_DNA"/>
</dbReference>
<dbReference type="Proteomes" id="UP001497516">
    <property type="component" value="Chromosome 9"/>
</dbReference>
<reference evidence="1 2" key="1">
    <citation type="submission" date="2024-04" db="EMBL/GenBank/DDBJ databases">
        <authorList>
            <person name="Fracassetti M."/>
        </authorList>
    </citation>
    <scope>NUCLEOTIDE SEQUENCE [LARGE SCALE GENOMIC DNA]</scope>
</reference>
<organism evidence="1 2">
    <name type="scientific">Linum trigynum</name>
    <dbReference type="NCBI Taxonomy" id="586398"/>
    <lineage>
        <taxon>Eukaryota</taxon>
        <taxon>Viridiplantae</taxon>
        <taxon>Streptophyta</taxon>
        <taxon>Embryophyta</taxon>
        <taxon>Tracheophyta</taxon>
        <taxon>Spermatophyta</taxon>
        <taxon>Magnoliopsida</taxon>
        <taxon>eudicotyledons</taxon>
        <taxon>Gunneridae</taxon>
        <taxon>Pentapetalae</taxon>
        <taxon>rosids</taxon>
        <taxon>fabids</taxon>
        <taxon>Malpighiales</taxon>
        <taxon>Linaceae</taxon>
        <taxon>Linum</taxon>
    </lineage>
</organism>
<sequence length="197" mass="23166">MINAYWKNGTDFIPSLLELQHTLRKWNKEVFGDILKRKVALSIKLKDLEKQNDQANNPSLIQEENKTREDLERTLWEEEVLWVQKSRANFITSGDCNTHFFHVATLARRRQNKILRLQDDEGRWIEDPDILRNMAKDFYCKLFMEEELGQILIPAFFATIESDRLKDMAPTPPIVEWRHILWSMGGLKAPGKNGFHA</sequence>
<evidence type="ECO:0008006" key="3">
    <source>
        <dbReference type="Google" id="ProtNLM"/>
    </source>
</evidence>
<gene>
    <name evidence="1" type="ORF">LTRI10_LOCUS49947</name>
</gene>
<proteinExistence type="predicted"/>
<evidence type="ECO:0000313" key="1">
    <source>
        <dbReference type="EMBL" id="CAL1410530.1"/>
    </source>
</evidence>
<evidence type="ECO:0000313" key="2">
    <source>
        <dbReference type="Proteomes" id="UP001497516"/>
    </source>
</evidence>
<protein>
    <recommendedName>
        <fullName evidence="3">Reverse transcriptase</fullName>
    </recommendedName>
</protein>